<evidence type="ECO:0000256" key="6">
    <source>
        <dbReference type="ARBA" id="ARBA00023175"/>
    </source>
</evidence>
<evidence type="ECO:0000256" key="5">
    <source>
        <dbReference type="ARBA" id="ARBA00023123"/>
    </source>
</evidence>
<dbReference type="Gene3D" id="3.40.850.10">
    <property type="entry name" value="Kinesin motor domain"/>
    <property type="match status" value="1"/>
</dbReference>
<accession>A0AAD5MPJ8</accession>
<sequence length="94" mass="10701">MVWKKEASLENQVVQANPAIEAFGNGATVRNYNSSRYGKFIRIHFDKRGKLVGGDIEHYLFQLGDDISQYNFVSQAEITVPGMDDKDEFRITDV</sequence>
<keyword evidence="6" id="KW-0505">Motor protein</keyword>
<keyword evidence="3" id="KW-0067">ATP-binding</keyword>
<name>A0AAD5MPJ8_PARTN</name>
<dbReference type="InterPro" id="IPR001609">
    <property type="entry name" value="Myosin_head_motor_dom-like"/>
</dbReference>
<organism evidence="10 11">
    <name type="scientific">Parelaphostrongylus tenuis</name>
    <name type="common">Meningeal worm</name>
    <dbReference type="NCBI Taxonomy" id="148309"/>
    <lineage>
        <taxon>Eukaryota</taxon>
        <taxon>Metazoa</taxon>
        <taxon>Ecdysozoa</taxon>
        <taxon>Nematoda</taxon>
        <taxon>Chromadorea</taxon>
        <taxon>Rhabditida</taxon>
        <taxon>Rhabditina</taxon>
        <taxon>Rhabditomorpha</taxon>
        <taxon>Strongyloidea</taxon>
        <taxon>Metastrongylidae</taxon>
        <taxon>Parelaphostrongylus</taxon>
    </lineage>
</organism>
<keyword evidence="7 8" id="KW-0009">Actin-binding</keyword>
<dbReference type="SUPFAM" id="SSF52540">
    <property type="entry name" value="P-loop containing nucleoside triphosphate hydrolases"/>
    <property type="match status" value="1"/>
</dbReference>
<evidence type="ECO:0000313" key="11">
    <source>
        <dbReference type="Proteomes" id="UP001196413"/>
    </source>
</evidence>
<dbReference type="InterPro" id="IPR036961">
    <property type="entry name" value="Kinesin_motor_dom_sf"/>
</dbReference>
<keyword evidence="2" id="KW-0547">Nucleotide-binding</keyword>
<evidence type="ECO:0000259" key="9">
    <source>
        <dbReference type="PROSITE" id="PS51456"/>
    </source>
</evidence>
<feature type="domain" description="Myosin motor" evidence="9">
    <location>
        <begin position="1"/>
        <end position="94"/>
    </location>
</feature>
<protein>
    <recommendedName>
        <fullName evidence="9">Myosin motor domain-containing protein</fullName>
    </recommendedName>
</protein>
<evidence type="ECO:0000256" key="3">
    <source>
        <dbReference type="ARBA" id="ARBA00022840"/>
    </source>
</evidence>
<proteinExistence type="inferred from homology"/>
<dbReference type="PANTHER" id="PTHR13140">
    <property type="entry name" value="MYOSIN"/>
    <property type="match status" value="1"/>
</dbReference>
<evidence type="ECO:0000256" key="1">
    <source>
        <dbReference type="ARBA" id="ARBA00008314"/>
    </source>
</evidence>
<evidence type="ECO:0000256" key="2">
    <source>
        <dbReference type="ARBA" id="ARBA00022741"/>
    </source>
</evidence>
<dbReference type="GO" id="GO:0007015">
    <property type="term" value="P:actin filament organization"/>
    <property type="evidence" value="ECO:0007669"/>
    <property type="project" value="TreeGrafter"/>
</dbReference>
<evidence type="ECO:0000256" key="8">
    <source>
        <dbReference type="PROSITE-ProRule" id="PRU00782"/>
    </source>
</evidence>
<comment type="caution">
    <text evidence="10">The sequence shown here is derived from an EMBL/GenBank/DDBJ whole genome shotgun (WGS) entry which is preliminary data.</text>
</comment>
<dbReference type="InterPro" id="IPR027417">
    <property type="entry name" value="P-loop_NTPase"/>
</dbReference>
<keyword evidence="5 8" id="KW-0518">Myosin</keyword>
<feature type="non-terminal residue" evidence="10">
    <location>
        <position position="1"/>
    </location>
</feature>
<dbReference type="GO" id="GO:0005737">
    <property type="term" value="C:cytoplasm"/>
    <property type="evidence" value="ECO:0007669"/>
    <property type="project" value="TreeGrafter"/>
</dbReference>
<reference evidence="10" key="1">
    <citation type="submission" date="2021-06" db="EMBL/GenBank/DDBJ databases">
        <title>Parelaphostrongylus tenuis whole genome reference sequence.</title>
        <authorList>
            <person name="Garwood T.J."/>
            <person name="Larsen P.A."/>
            <person name="Fountain-Jones N.M."/>
            <person name="Garbe J.R."/>
            <person name="Macchietto M.G."/>
            <person name="Kania S.A."/>
            <person name="Gerhold R.W."/>
            <person name="Richards J.E."/>
            <person name="Wolf T.M."/>
        </authorList>
    </citation>
    <scope>NUCLEOTIDE SEQUENCE</scope>
    <source>
        <strain evidence="10">MNPRO001-30</strain>
        <tissue evidence="10">Meninges</tissue>
    </source>
</reference>
<gene>
    <name evidence="10" type="ORF">KIN20_019457</name>
</gene>
<dbReference type="PROSITE" id="PS51456">
    <property type="entry name" value="MYOSIN_MOTOR"/>
    <property type="match status" value="1"/>
</dbReference>
<evidence type="ECO:0000256" key="4">
    <source>
        <dbReference type="ARBA" id="ARBA00023054"/>
    </source>
</evidence>
<comment type="similarity">
    <text evidence="1 8">Belongs to the TRAFAC class myosin-kinesin ATPase superfamily. Myosin family.</text>
</comment>
<dbReference type="PANTHER" id="PTHR13140:SF857">
    <property type="entry name" value="MYOSIN-11"/>
    <property type="match status" value="1"/>
</dbReference>
<dbReference type="GO" id="GO:0016459">
    <property type="term" value="C:myosin complex"/>
    <property type="evidence" value="ECO:0007669"/>
    <property type="project" value="UniProtKB-KW"/>
</dbReference>
<dbReference type="GO" id="GO:0000146">
    <property type="term" value="F:microfilament motor activity"/>
    <property type="evidence" value="ECO:0007669"/>
    <property type="project" value="TreeGrafter"/>
</dbReference>
<keyword evidence="4" id="KW-0175">Coiled coil</keyword>
<evidence type="ECO:0000313" key="10">
    <source>
        <dbReference type="EMBL" id="KAJ1360473.1"/>
    </source>
</evidence>
<comment type="caution">
    <text evidence="8">Lacks conserved residue(s) required for the propagation of feature annotation.</text>
</comment>
<dbReference type="EMBL" id="JAHQIW010003875">
    <property type="protein sequence ID" value="KAJ1360473.1"/>
    <property type="molecule type" value="Genomic_DNA"/>
</dbReference>
<keyword evidence="11" id="KW-1185">Reference proteome</keyword>
<dbReference type="GO" id="GO:0005524">
    <property type="term" value="F:ATP binding"/>
    <property type="evidence" value="ECO:0007669"/>
    <property type="project" value="UniProtKB-KW"/>
</dbReference>
<dbReference type="Proteomes" id="UP001196413">
    <property type="component" value="Unassembled WGS sequence"/>
</dbReference>
<dbReference type="GO" id="GO:0051015">
    <property type="term" value="F:actin filament binding"/>
    <property type="evidence" value="ECO:0007669"/>
    <property type="project" value="TreeGrafter"/>
</dbReference>
<dbReference type="Pfam" id="PF00063">
    <property type="entry name" value="Myosin_head"/>
    <property type="match status" value="1"/>
</dbReference>
<dbReference type="GO" id="GO:0016020">
    <property type="term" value="C:membrane"/>
    <property type="evidence" value="ECO:0007669"/>
    <property type="project" value="TreeGrafter"/>
</dbReference>
<evidence type="ECO:0000256" key="7">
    <source>
        <dbReference type="ARBA" id="ARBA00023203"/>
    </source>
</evidence>
<dbReference type="AlphaFoldDB" id="A0AAD5MPJ8"/>